<dbReference type="InterPro" id="IPR039505">
    <property type="entry name" value="DRC1/2_N"/>
</dbReference>
<feature type="compositionally biased region" description="Basic and acidic residues" evidence="2">
    <location>
        <begin position="49"/>
        <end position="90"/>
    </location>
</feature>
<keyword evidence="1" id="KW-0175">Coiled coil</keyword>
<dbReference type="AlphaFoldDB" id="A0AAV6VRT6"/>
<dbReference type="EMBL" id="JAFNEN010000033">
    <property type="protein sequence ID" value="KAG8198958.1"/>
    <property type="molecule type" value="Genomic_DNA"/>
</dbReference>
<feature type="region of interest" description="Disordered" evidence="2">
    <location>
        <begin position="1"/>
        <end position="90"/>
    </location>
</feature>
<evidence type="ECO:0000256" key="2">
    <source>
        <dbReference type="SAM" id="MobiDB-lite"/>
    </source>
</evidence>
<feature type="compositionally biased region" description="Basic and acidic residues" evidence="2">
    <location>
        <begin position="1"/>
        <end position="12"/>
    </location>
</feature>
<evidence type="ECO:0000313" key="4">
    <source>
        <dbReference type="EMBL" id="KAG8198958.1"/>
    </source>
</evidence>
<feature type="domain" description="Dynein regulatory complex protein 1/2 N-terminal" evidence="3">
    <location>
        <begin position="91"/>
        <end position="177"/>
    </location>
</feature>
<evidence type="ECO:0000256" key="1">
    <source>
        <dbReference type="SAM" id="Coils"/>
    </source>
</evidence>
<gene>
    <name evidence="4" type="ORF">JTE90_001758</name>
</gene>
<organism evidence="4 5">
    <name type="scientific">Oedothorax gibbosus</name>
    <dbReference type="NCBI Taxonomy" id="931172"/>
    <lineage>
        <taxon>Eukaryota</taxon>
        <taxon>Metazoa</taxon>
        <taxon>Ecdysozoa</taxon>
        <taxon>Arthropoda</taxon>
        <taxon>Chelicerata</taxon>
        <taxon>Arachnida</taxon>
        <taxon>Araneae</taxon>
        <taxon>Araneomorphae</taxon>
        <taxon>Entelegynae</taxon>
        <taxon>Araneoidea</taxon>
        <taxon>Linyphiidae</taxon>
        <taxon>Erigoninae</taxon>
        <taxon>Oedothorax</taxon>
    </lineage>
</organism>
<reference evidence="4 5" key="1">
    <citation type="journal article" date="2022" name="Nat. Ecol. Evol.">
        <title>A masculinizing supergene underlies an exaggerated male reproductive morph in a spider.</title>
        <authorList>
            <person name="Hendrickx F."/>
            <person name="De Corte Z."/>
            <person name="Sonet G."/>
            <person name="Van Belleghem S.M."/>
            <person name="Kostlbacher S."/>
            <person name="Vangestel C."/>
        </authorList>
    </citation>
    <scope>NUCLEOTIDE SEQUENCE [LARGE SCALE GENOMIC DNA]</scope>
    <source>
        <strain evidence="4">W744_W776</strain>
    </source>
</reference>
<sequence>MDDHHSSEESGGSKELLNVEEIRNSKNQMLQDEEKKLDTPQNEASPAERLPEELEEVAKDDTISQRTEADTLDDVSSKSKSELLEEEEIRKEEERRKRMKVLLTGYLELKTKKETERAILNEKKITSQWLYPFRGAYQKEWELDMKKLKSSFQRALDYKKSHIHAIQRERKLVELNHLWADSAHQRISEELFDFMRIRCDALKTGYLQELEETKKYYLEREREIVDRFSKAEERAKVLRLLRKTVREKTLQKTREALLGYKHQGELLKAREMDDIKEKHLTYVEAIAQELQSSVSPPEHRMDEIRSLFDEWKGKYEDFLKVSEKNRKEMEQLGEELPGLEAKLTTAKKTLDDLRAENKETKRRQAEEIARLQNKAKKCELVGPSMRKMISESEEVMVKLRERKEKLGKIVKLHQICERLETDSVNMLPKGGFIGEGKEKRFVNSDDENLEKVEGLNCLEENETDCQKLVKDLCSEDPGDPKLLSNLHRKLARMKMQNLYLQHDIDNLRIEGMALRSDMKKFLSLIASGEWERIPDSKLEEFGEEGERFHKDDCAVEGDDSVERNLRLLDRKCGEMNKKIIKRAENM</sequence>
<dbReference type="Proteomes" id="UP000827092">
    <property type="component" value="Unassembled WGS sequence"/>
</dbReference>
<name>A0AAV6VRT6_9ARAC</name>
<evidence type="ECO:0000259" key="3">
    <source>
        <dbReference type="Pfam" id="PF14772"/>
    </source>
</evidence>
<accession>A0AAV6VRT6</accession>
<proteinExistence type="predicted"/>
<protein>
    <recommendedName>
        <fullName evidence="3">Dynein regulatory complex protein 1/2 N-terminal domain-containing protein</fullName>
    </recommendedName>
</protein>
<evidence type="ECO:0000313" key="5">
    <source>
        <dbReference type="Proteomes" id="UP000827092"/>
    </source>
</evidence>
<keyword evidence="5" id="KW-1185">Reference proteome</keyword>
<comment type="caution">
    <text evidence="4">The sequence shown here is derived from an EMBL/GenBank/DDBJ whole genome shotgun (WGS) entry which is preliminary data.</text>
</comment>
<feature type="coiled-coil region" evidence="1">
    <location>
        <begin position="322"/>
        <end position="381"/>
    </location>
</feature>
<dbReference type="Pfam" id="PF14772">
    <property type="entry name" value="NYD-SP28"/>
    <property type="match status" value="1"/>
</dbReference>